<gene>
    <name evidence="1" type="ORF">CHS0354_035628</name>
</gene>
<sequence>MLCLVSNYRVRKVFAERPNNLELFDYSKKELCQTYIPILYISTFQIRVVSDLYTNIISAHSKYELGQTYNPILYQHTPNTSCVSNLSTKRTAS</sequence>
<proteinExistence type="predicted"/>
<evidence type="ECO:0000313" key="1">
    <source>
        <dbReference type="EMBL" id="KAK3578424.1"/>
    </source>
</evidence>
<dbReference type="EMBL" id="JAEAOA010002074">
    <property type="protein sequence ID" value="KAK3578424.1"/>
    <property type="molecule type" value="Genomic_DNA"/>
</dbReference>
<protein>
    <submittedName>
        <fullName evidence="1">Uncharacterized protein</fullName>
    </submittedName>
</protein>
<reference evidence="1" key="3">
    <citation type="submission" date="2023-05" db="EMBL/GenBank/DDBJ databases">
        <authorList>
            <person name="Smith C.H."/>
        </authorList>
    </citation>
    <scope>NUCLEOTIDE SEQUENCE</scope>
    <source>
        <strain evidence="1">CHS0354</strain>
        <tissue evidence="1">Mantle</tissue>
    </source>
</reference>
<dbReference type="AlphaFoldDB" id="A0AAE0RRV5"/>
<dbReference type="Proteomes" id="UP001195483">
    <property type="component" value="Unassembled WGS sequence"/>
</dbReference>
<accession>A0AAE0RRV5</accession>
<reference evidence="1" key="1">
    <citation type="journal article" date="2021" name="Genome Biol. Evol.">
        <title>A High-Quality Reference Genome for a Parasitic Bivalve with Doubly Uniparental Inheritance (Bivalvia: Unionida).</title>
        <authorList>
            <person name="Smith C.H."/>
        </authorList>
    </citation>
    <scope>NUCLEOTIDE SEQUENCE</scope>
    <source>
        <strain evidence="1">CHS0354</strain>
    </source>
</reference>
<reference evidence="1" key="2">
    <citation type="journal article" date="2021" name="Genome Biol. Evol.">
        <title>Developing a high-quality reference genome for a parasitic bivalve with doubly uniparental inheritance (Bivalvia: Unionida).</title>
        <authorList>
            <person name="Smith C.H."/>
        </authorList>
    </citation>
    <scope>NUCLEOTIDE SEQUENCE</scope>
    <source>
        <strain evidence="1">CHS0354</strain>
        <tissue evidence="1">Mantle</tissue>
    </source>
</reference>
<evidence type="ECO:0000313" key="2">
    <source>
        <dbReference type="Proteomes" id="UP001195483"/>
    </source>
</evidence>
<keyword evidence="2" id="KW-1185">Reference proteome</keyword>
<comment type="caution">
    <text evidence="1">The sequence shown here is derived from an EMBL/GenBank/DDBJ whole genome shotgun (WGS) entry which is preliminary data.</text>
</comment>
<organism evidence="1 2">
    <name type="scientific">Potamilus streckersoni</name>
    <dbReference type="NCBI Taxonomy" id="2493646"/>
    <lineage>
        <taxon>Eukaryota</taxon>
        <taxon>Metazoa</taxon>
        <taxon>Spiralia</taxon>
        <taxon>Lophotrochozoa</taxon>
        <taxon>Mollusca</taxon>
        <taxon>Bivalvia</taxon>
        <taxon>Autobranchia</taxon>
        <taxon>Heteroconchia</taxon>
        <taxon>Palaeoheterodonta</taxon>
        <taxon>Unionida</taxon>
        <taxon>Unionoidea</taxon>
        <taxon>Unionidae</taxon>
        <taxon>Ambleminae</taxon>
        <taxon>Lampsilini</taxon>
        <taxon>Potamilus</taxon>
    </lineage>
</organism>
<name>A0AAE0RRV5_9BIVA</name>